<dbReference type="Pfam" id="PF22053">
    <property type="entry name" value="DUF6938"/>
    <property type="match status" value="1"/>
</dbReference>
<keyword evidence="2" id="KW-0812">Transmembrane</keyword>
<evidence type="ECO:0000259" key="4">
    <source>
        <dbReference type="Pfam" id="PF22053"/>
    </source>
</evidence>
<dbReference type="AlphaFoldDB" id="A0A6V2RDS1"/>
<feature type="domain" description="DUF6937" evidence="3">
    <location>
        <begin position="138"/>
        <end position="296"/>
    </location>
</feature>
<evidence type="ECO:0000256" key="1">
    <source>
        <dbReference type="SAM" id="MobiDB-lite"/>
    </source>
</evidence>
<keyword evidence="2" id="KW-1133">Transmembrane helix</keyword>
<evidence type="ECO:0000256" key="2">
    <source>
        <dbReference type="SAM" id="Phobius"/>
    </source>
</evidence>
<feature type="compositionally biased region" description="Polar residues" evidence="1">
    <location>
        <begin position="464"/>
        <end position="490"/>
    </location>
</feature>
<gene>
    <name evidence="5" type="ORF">EHUX00137_LOCUS18386</name>
</gene>
<feature type="region of interest" description="Disordered" evidence="1">
    <location>
        <begin position="463"/>
        <end position="490"/>
    </location>
</feature>
<proteinExistence type="predicted"/>
<dbReference type="InterPro" id="IPR054218">
    <property type="entry name" value="DUF6938"/>
</dbReference>
<keyword evidence="2" id="KW-0472">Membrane</keyword>
<feature type="transmembrane region" description="Helical" evidence="2">
    <location>
        <begin position="36"/>
        <end position="58"/>
    </location>
</feature>
<evidence type="ECO:0000259" key="3">
    <source>
        <dbReference type="Pfam" id="PF22052"/>
    </source>
</evidence>
<organism evidence="5">
    <name type="scientific">Emiliania huxleyi</name>
    <name type="common">Coccolithophore</name>
    <name type="synonym">Pontosphaera huxleyi</name>
    <dbReference type="NCBI Taxonomy" id="2903"/>
    <lineage>
        <taxon>Eukaryota</taxon>
        <taxon>Haptista</taxon>
        <taxon>Haptophyta</taxon>
        <taxon>Prymnesiophyceae</taxon>
        <taxon>Isochrysidales</taxon>
        <taxon>Noelaerhabdaceae</taxon>
        <taxon>Emiliania</taxon>
    </lineage>
</organism>
<accession>A0A6V2RDS1</accession>
<dbReference type="EMBL" id="HBIR01023975">
    <property type="protein sequence ID" value="CAE0550848.1"/>
    <property type="molecule type" value="Transcribed_RNA"/>
</dbReference>
<protein>
    <submittedName>
        <fullName evidence="5">Uncharacterized protein</fullName>
    </submittedName>
</protein>
<sequence length="490" mass="52579">MSVAKAVIGGGLAAAVYFYAPSELDADAVVRTVKPFCYGMALFCGGIAAIAAVGTLVLGSMYGSLIEGNTFKIDEYVHQQPSMAQRAQVVLLNRLNVGSHVANKSASIALEDAESPFVPSLRVTSKAGSRAGATGFKAPAEAIVVGTIRMGFGHHRIAYAATSWALGAGRPTYFHDLLNVDSPEAQLIIDMDKLYSKGSRMATELGGPVEKLWGMITKNGDENSLRVFYQMAEHLRPLMQAIPRSTPIIATHCFVGMLAVSLGFKHVINLVIDNYAQWFIVVPGAYNLVQGPSNYHNLLRMGVPADRLVLAGHWIPKDLVDNIEFDCELRKQRARARQPRRILIPVGGAGAQKTFVSQFIQALGSHVAEGKVQLMLNAGDHEHMRVAFAEALAAIGVSDYAVVDSMEGVHEYAERLRSGVEPTHAVTLFAFKQYFPAVATAGWLARSRPDGSGASVAVACASRRQPTSSPASPTCSRASRPSLLSTRCPS</sequence>
<dbReference type="InterPro" id="IPR054217">
    <property type="entry name" value="DUF6937"/>
</dbReference>
<name>A0A6V2RDS1_EMIHU</name>
<reference evidence="5" key="1">
    <citation type="submission" date="2021-01" db="EMBL/GenBank/DDBJ databases">
        <authorList>
            <person name="Corre E."/>
            <person name="Pelletier E."/>
            <person name="Niang G."/>
            <person name="Scheremetjew M."/>
            <person name="Finn R."/>
            <person name="Kale V."/>
            <person name="Holt S."/>
            <person name="Cochrane G."/>
            <person name="Meng A."/>
            <person name="Brown T."/>
            <person name="Cohen L."/>
        </authorList>
    </citation>
    <scope>NUCLEOTIDE SEQUENCE</scope>
    <source>
        <strain evidence="5">379</strain>
    </source>
</reference>
<dbReference type="Pfam" id="PF22052">
    <property type="entry name" value="DUF6937"/>
    <property type="match status" value="1"/>
</dbReference>
<feature type="domain" description="DUF6938" evidence="4">
    <location>
        <begin position="303"/>
        <end position="447"/>
    </location>
</feature>
<evidence type="ECO:0000313" key="5">
    <source>
        <dbReference type="EMBL" id="CAE0550848.1"/>
    </source>
</evidence>